<dbReference type="Gene3D" id="1.10.10.10">
    <property type="entry name" value="Winged helix-like DNA-binding domain superfamily/Winged helix DNA-binding domain"/>
    <property type="match status" value="1"/>
</dbReference>
<dbReference type="OrthoDB" id="136365at2"/>
<dbReference type="AlphaFoldDB" id="A0A098BJ32"/>
<evidence type="ECO:0000313" key="5">
    <source>
        <dbReference type="Proteomes" id="UP000042997"/>
    </source>
</evidence>
<accession>A0A098BJ32</accession>
<evidence type="ECO:0000256" key="2">
    <source>
        <dbReference type="ARBA" id="ARBA00023125"/>
    </source>
</evidence>
<dbReference type="Gene3D" id="1.25.40.10">
    <property type="entry name" value="Tetratricopeptide repeat domain"/>
    <property type="match status" value="1"/>
</dbReference>
<dbReference type="eggNOG" id="COG2909">
    <property type="taxonomic scope" value="Bacteria"/>
</dbReference>
<organism evidence="4 5">
    <name type="scientific">Rhodococcus ruber</name>
    <dbReference type="NCBI Taxonomy" id="1830"/>
    <lineage>
        <taxon>Bacteria</taxon>
        <taxon>Bacillati</taxon>
        <taxon>Actinomycetota</taxon>
        <taxon>Actinomycetes</taxon>
        <taxon>Mycobacteriales</taxon>
        <taxon>Nocardiaceae</taxon>
        <taxon>Rhodococcus</taxon>
    </lineage>
</organism>
<dbReference type="InterPro" id="IPR041617">
    <property type="entry name" value="TPR_MalT"/>
</dbReference>
<proteinExistence type="predicted"/>
<dbReference type="InterPro" id="IPR011990">
    <property type="entry name" value="TPR-like_helical_dom_sf"/>
</dbReference>
<name>A0A098BJ32_9NOCA</name>
<protein>
    <submittedName>
        <fullName evidence="4">Putative LuxR-family transcriptional regulator</fullName>
    </submittedName>
</protein>
<sequence length="908" mass="97793">MTGPPAGAQDEHAPALSMVRSLVPRLPGRVVRRARLERILEDGVSAGTVLVSAPAGSGKTLLLASWAAAHPGPVAWLSVEREDAEPTQFWSRVLDSLRAVGGFPAGSLLATMQVPPSFDPRFVSVFADACGRLPHPVVLVLDDMHLLAGTPAVESLAAAVRRGLGNVRLVIATRSDPALPLQRLRLSGQLTEIRAEALRFDAAEAKQLLADHDVLLEPAQMQTLLTKTEGWAAGLRLAALSLRTSNDVEATVESLAGDERSVADYFAEEVLANQDPALGRFLLDTCVVGRISAELADVLTGRTDGQQFLIRLERDNLFVVALNHRREWYRYHQLFGDLLRHRLKSQDPERRRVLHRRAARWFADHGELLEAARHLRAAEDWLGLARFVLRAAGAEILGPERPALVALLRDAPAELVGGHAEVAAAAAVAAYAEYDPVGVATHMARARELLDPLPTADARLTGTVLVTLDAVLAWMKADPSRQVSAAREAIRQLEGISPADMPASPVYRIAAGTVLAMGKLWSGELDAAEAMLASTTSALAAGSAMTPVLALHLHGNTAVLMAMAGRLRAARREVDLGLAVADELGWTFLPPSATALLAESMIRLLEADIEACSVAVERGHTSLGEFRDRYIETSFGLVQARLALSADNPAAARAHLGRLRQRMSDWVIPRFLAEWYELVEAEILLAEGRAHEVAALLSAEKGRADLARPGAHRVVLVARSYLASDEPRRCLQLVAPLLGGEPIDNGPTVDAWLLTALAHDRLQADGEAEIALAHALVVAAPEGIARPFLLAGGRVRALLERHNRLDDAHREFVSMLIGRMGGTADRSEAPQLLEPLTSRERAVLLLLPTMMSNAEIADELFVSVNTVKAHLKSLYRKFGATSRRQAVVRARELGLLSSAGAPTTSQGP</sequence>
<evidence type="ECO:0000313" key="4">
    <source>
        <dbReference type="EMBL" id="CDZ88739.1"/>
    </source>
</evidence>
<dbReference type="Pfam" id="PF25873">
    <property type="entry name" value="WHD_MalT"/>
    <property type="match status" value="1"/>
</dbReference>
<dbReference type="InterPro" id="IPR059106">
    <property type="entry name" value="WHD_MalT"/>
</dbReference>
<evidence type="ECO:0000256" key="3">
    <source>
        <dbReference type="ARBA" id="ARBA00023163"/>
    </source>
</evidence>
<keyword evidence="1" id="KW-0805">Transcription regulation</keyword>
<keyword evidence="2" id="KW-0238">DNA-binding</keyword>
<dbReference type="InterPro" id="IPR027417">
    <property type="entry name" value="P-loop_NTPase"/>
</dbReference>
<dbReference type="Proteomes" id="UP000042997">
    <property type="component" value="Unassembled WGS sequence"/>
</dbReference>
<dbReference type="Pfam" id="PF13191">
    <property type="entry name" value="AAA_16"/>
    <property type="match status" value="1"/>
</dbReference>
<dbReference type="EMBL" id="CCSD01000054">
    <property type="protein sequence ID" value="CDZ88739.1"/>
    <property type="molecule type" value="Genomic_DNA"/>
</dbReference>
<evidence type="ECO:0000256" key="1">
    <source>
        <dbReference type="ARBA" id="ARBA00023015"/>
    </source>
</evidence>
<keyword evidence="3" id="KW-0804">Transcription</keyword>
<dbReference type="SMART" id="SM00382">
    <property type="entry name" value="AAA"/>
    <property type="match status" value="1"/>
</dbReference>
<dbReference type="RefSeq" id="WP_052455267.1">
    <property type="nucleotide sequence ID" value="NZ_CP023714.1"/>
</dbReference>
<dbReference type="InterPro" id="IPR036388">
    <property type="entry name" value="WH-like_DNA-bd_sf"/>
</dbReference>
<reference evidence="4 5" key="1">
    <citation type="journal article" date="2014" name="Genome Announc.">
        <title>Draft Genome Sequence of Propane- and Butane-Oxidizing Actinobacterium Rhodococcus ruber IEGM 231.</title>
        <authorList>
            <person name="Ivshina I.B."/>
            <person name="Kuyukina M.S."/>
            <person name="Krivoruchko A.V."/>
            <person name="Barbe V."/>
            <person name="Fischer C."/>
        </authorList>
    </citation>
    <scope>NUCLEOTIDE SEQUENCE [LARGE SCALE GENOMIC DNA]</scope>
</reference>
<dbReference type="SUPFAM" id="SSF46894">
    <property type="entry name" value="C-terminal effector domain of the bipartite response regulators"/>
    <property type="match status" value="1"/>
</dbReference>
<dbReference type="GO" id="GO:0003677">
    <property type="term" value="F:DNA binding"/>
    <property type="evidence" value="ECO:0007669"/>
    <property type="project" value="UniProtKB-KW"/>
</dbReference>
<dbReference type="InterPro" id="IPR000792">
    <property type="entry name" value="Tscrpt_reg_LuxR_C"/>
</dbReference>
<dbReference type="GO" id="GO:0006355">
    <property type="term" value="P:regulation of DNA-templated transcription"/>
    <property type="evidence" value="ECO:0007669"/>
    <property type="project" value="InterPro"/>
</dbReference>
<dbReference type="PANTHER" id="PTHR44688">
    <property type="entry name" value="DNA-BINDING TRANSCRIPTIONAL ACTIVATOR DEVR_DOSR"/>
    <property type="match status" value="1"/>
</dbReference>
<dbReference type="InterPro" id="IPR003593">
    <property type="entry name" value="AAA+_ATPase"/>
</dbReference>
<dbReference type="InterPro" id="IPR016032">
    <property type="entry name" value="Sig_transdc_resp-reg_C-effctor"/>
</dbReference>
<dbReference type="PROSITE" id="PS50043">
    <property type="entry name" value="HTH_LUXR_2"/>
    <property type="match status" value="1"/>
</dbReference>
<dbReference type="SMART" id="SM00421">
    <property type="entry name" value="HTH_LUXR"/>
    <property type="match status" value="1"/>
</dbReference>
<dbReference type="PANTHER" id="PTHR44688:SF16">
    <property type="entry name" value="DNA-BINDING TRANSCRIPTIONAL ACTIVATOR DEVR_DOSR"/>
    <property type="match status" value="1"/>
</dbReference>
<dbReference type="InterPro" id="IPR041664">
    <property type="entry name" value="AAA_16"/>
</dbReference>
<dbReference type="PRINTS" id="PR00038">
    <property type="entry name" value="HTHLUXR"/>
</dbReference>
<dbReference type="CDD" id="cd06170">
    <property type="entry name" value="LuxR_C_like"/>
    <property type="match status" value="1"/>
</dbReference>
<gene>
    <name evidence="4" type="ORF">RHRU231_430117</name>
</gene>
<dbReference type="Pfam" id="PF17874">
    <property type="entry name" value="TPR_MalT"/>
    <property type="match status" value="1"/>
</dbReference>
<dbReference type="SUPFAM" id="SSF52540">
    <property type="entry name" value="P-loop containing nucleoside triphosphate hydrolases"/>
    <property type="match status" value="1"/>
</dbReference>
<dbReference type="Pfam" id="PF00196">
    <property type="entry name" value="GerE"/>
    <property type="match status" value="1"/>
</dbReference>